<dbReference type="InterPro" id="IPR013249">
    <property type="entry name" value="RNA_pol_sigma70_r4_t2"/>
</dbReference>
<dbReference type="GO" id="GO:0006352">
    <property type="term" value="P:DNA-templated transcription initiation"/>
    <property type="evidence" value="ECO:0007669"/>
    <property type="project" value="InterPro"/>
</dbReference>
<keyword evidence="4" id="KW-0804">Transcription</keyword>
<name>A0A243WGG2_9BACT</name>
<dbReference type="Proteomes" id="UP000194873">
    <property type="component" value="Unassembled WGS sequence"/>
</dbReference>
<dbReference type="EMBL" id="MTSE01000003">
    <property type="protein sequence ID" value="OUJ74842.1"/>
    <property type="molecule type" value="Genomic_DNA"/>
</dbReference>
<dbReference type="InterPro" id="IPR013325">
    <property type="entry name" value="RNA_pol_sigma_r2"/>
</dbReference>
<evidence type="ECO:0000256" key="1">
    <source>
        <dbReference type="ARBA" id="ARBA00010641"/>
    </source>
</evidence>
<dbReference type="InterPro" id="IPR013324">
    <property type="entry name" value="RNA_pol_sigma_r3/r4-like"/>
</dbReference>
<feature type="domain" description="RNA polymerase sigma-70 region 2" evidence="5">
    <location>
        <begin position="30"/>
        <end position="85"/>
    </location>
</feature>
<dbReference type="InterPro" id="IPR014327">
    <property type="entry name" value="RNA_pol_sigma70_bacteroid"/>
</dbReference>
<organism evidence="7 8">
    <name type="scientific">Hymenobacter crusticola</name>
    <dbReference type="NCBI Taxonomy" id="1770526"/>
    <lineage>
        <taxon>Bacteria</taxon>
        <taxon>Pseudomonadati</taxon>
        <taxon>Bacteroidota</taxon>
        <taxon>Cytophagia</taxon>
        <taxon>Cytophagales</taxon>
        <taxon>Hymenobacteraceae</taxon>
        <taxon>Hymenobacter</taxon>
    </lineage>
</organism>
<dbReference type="AlphaFoldDB" id="A0A243WGG2"/>
<sequence length="184" mass="21377">MMSATCWEAIRNDSEQAYKELFAAYWQPSFTAAYRLLRDRDAAEDIVQEVFAALWTRRKTLLVHNPEAFIRQMVKNQVFTVLSRRKLSEHNVEVLENCLFDHSPEESYMQQETLAELESAVAALPAKCREVFELRRFDGLSASSIAEQLNISIRTVENHLYHALNLLKKQLYSVMILLFIDGLF</sequence>
<dbReference type="InterPro" id="IPR014284">
    <property type="entry name" value="RNA_pol_sigma-70_dom"/>
</dbReference>
<protein>
    <recommendedName>
        <fullName evidence="9">RNA polymerase sigma-70 factor</fullName>
    </recommendedName>
</protein>
<dbReference type="RefSeq" id="WP_086593653.1">
    <property type="nucleotide sequence ID" value="NZ_MTSE01000003.1"/>
</dbReference>
<evidence type="ECO:0000259" key="5">
    <source>
        <dbReference type="Pfam" id="PF04542"/>
    </source>
</evidence>
<dbReference type="GO" id="GO:0003677">
    <property type="term" value="F:DNA binding"/>
    <property type="evidence" value="ECO:0007669"/>
    <property type="project" value="InterPro"/>
</dbReference>
<dbReference type="InterPro" id="IPR039425">
    <property type="entry name" value="RNA_pol_sigma-70-like"/>
</dbReference>
<feature type="domain" description="RNA polymerase sigma factor 70 region 4 type 2" evidence="6">
    <location>
        <begin position="115"/>
        <end position="165"/>
    </location>
</feature>
<reference evidence="7 8" key="1">
    <citation type="submission" date="2017-01" db="EMBL/GenBank/DDBJ databases">
        <title>A new Hymenobacter.</title>
        <authorList>
            <person name="Liang Y."/>
            <person name="Feng F."/>
        </authorList>
    </citation>
    <scope>NUCLEOTIDE SEQUENCE [LARGE SCALE GENOMIC DNA]</scope>
    <source>
        <strain evidence="7">MIMBbqt21</strain>
    </source>
</reference>
<comment type="similarity">
    <text evidence="1">Belongs to the sigma-70 factor family. ECF subfamily.</text>
</comment>
<dbReference type="InterPro" id="IPR007627">
    <property type="entry name" value="RNA_pol_sigma70_r2"/>
</dbReference>
<keyword evidence="3" id="KW-0731">Sigma factor</keyword>
<keyword evidence="8" id="KW-1185">Reference proteome</keyword>
<evidence type="ECO:0000313" key="8">
    <source>
        <dbReference type="Proteomes" id="UP000194873"/>
    </source>
</evidence>
<dbReference type="OrthoDB" id="1524077at2"/>
<dbReference type="PANTHER" id="PTHR43133:SF46">
    <property type="entry name" value="RNA POLYMERASE SIGMA-70 FACTOR ECF SUBFAMILY"/>
    <property type="match status" value="1"/>
</dbReference>
<keyword evidence="2" id="KW-0805">Transcription regulation</keyword>
<evidence type="ECO:0008006" key="9">
    <source>
        <dbReference type="Google" id="ProtNLM"/>
    </source>
</evidence>
<evidence type="ECO:0000256" key="4">
    <source>
        <dbReference type="ARBA" id="ARBA00023163"/>
    </source>
</evidence>
<dbReference type="Gene3D" id="1.10.10.10">
    <property type="entry name" value="Winged helix-like DNA-binding domain superfamily/Winged helix DNA-binding domain"/>
    <property type="match status" value="1"/>
</dbReference>
<dbReference type="SUPFAM" id="SSF88659">
    <property type="entry name" value="Sigma3 and sigma4 domains of RNA polymerase sigma factors"/>
    <property type="match status" value="1"/>
</dbReference>
<evidence type="ECO:0000313" key="7">
    <source>
        <dbReference type="EMBL" id="OUJ74842.1"/>
    </source>
</evidence>
<dbReference type="NCBIfam" id="TIGR02937">
    <property type="entry name" value="sigma70-ECF"/>
    <property type="match status" value="1"/>
</dbReference>
<dbReference type="PANTHER" id="PTHR43133">
    <property type="entry name" value="RNA POLYMERASE ECF-TYPE SIGMA FACTO"/>
    <property type="match status" value="1"/>
</dbReference>
<dbReference type="GO" id="GO:0016987">
    <property type="term" value="F:sigma factor activity"/>
    <property type="evidence" value="ECO:0007669"/>
    <property type="project" value="UniProtKB-KW"/>
</dbReference>
<evidence type="ECO:0000259" key="6">
    <source>
        <dbReference type="Pfam" id="PF08281"/>
    </source>
</evidence>
<dbReference type="NCBIfam" id="TIGR02985">
    <property type="entry name" value="Sig70_bacteroi1"/>
    <property type="match status" value="1"/>
</dbReference>
<dbReference type="InterPro" id="IPR036388">
    <property type="entry name" value="WH-like_DNA-bd_sf"/>
</dbReference>
<proteinExistence type="inferred from homology"/>
<dbReference type="CDD" id="cd06171">
    <property type="entry name" value="Sigma70_r4"/>
    <property type="match status" value="1"/>
</dbReference>
<dbReference type="SUPFAM" id="SSF88946">
    <property type="entry name" value="Sigma2 domain of RNA polymerase sigma factors"/>
    <property type="match status" value="1"/>
</dbReference>
<dbReference type="Pfam" id="PF08281">
    <property type="entry name" value="Sigma70_r4_2"/>
    <property type="match status" value="1"/>
</dbReference>
<dbReference type="Pfam" id="PF04542">
    <property type="entry name" value="Sigma70_r2"/>
    <property type="match status" value="1"/>
</dbReference>
<evidence type="ECO:0000256" key="3">
    <source>
        <dbReference type="ARBA" id="ARBA00023082"/>
    </source>
</evidence>
<evidence type="ECO:0000256" key="2">
    <source>
        <dbReference type="ARBA" id="ARBA00023015"/>
    </source>
</evidence>
<gene>
    <name evidence="7" type="ORF">BXP70_08810</name>
</gene>
<comment type="caution">
    <text evidence="7">The sequence shown here is derived from an EMBL/GenBank/DDBJ whole genome shotgun (WGS) entry which is preliminary data.</text>
</comment>
<accession>A0A243WGG2</accession>
<dbReference type="Gene3D" id="1.10.1740.10">
    <property type="match status" value="1"/>
</dbReference>